<feature type="non-terminal residue" evidence="3">
    <location>
        <position position="1"/>
    </location>
</feature>
<dbReference type="EMBL" id="HACG01027650">
    <property type="protein sequence ID" value="CEK74515.1"/>
    <property type="molecule type" value="Transcribed_RNA"/>
</dbReference>
<feature type="compositionally biased region" description="Basic and acidic residues" evidence="1">
    <location>
        <begin position="28"/>
        <end position="39"/>
    </location>
</feature>
<evidence type="ECO:0000313" key="3">
    <source>
        <dbReference type="EMBL" id="CEK74516.1"/>
    </source>
</evidence>
<feature type="compositionally biased region" description="Basic and acidic residues" evidence="1">
    <location>
        <begin position="1"/>
        <end position="21"/>
    </location>
</feature>
<evidence type="ECO:0000256" key="1">
    <source>
        <dbReference type="SAM" id="MobiDB-lite"/>
    </source>
</evidence>
<reference evidence="3" key="1">
    <citation type="submission" date="2014-12" db="EMBL/GenBank/DDBJ databases">
        <title>Insight into the proteome of Arion vulgaris.</title>
        <authorList>
            <person name="Aradska J."/>
            <person name="Bulat T."/>
            <person name="Smidak R."/>
            <person name="Sarate P."/>
            <person name="Gangsoo J."/>
            <person name="Sialana F."/>
            <person name="Bilban M."/>
            <person name="Lubec G."/>
        </authorList>
    </citation>
    <scope>NUCLEOTIDE SEQUENCE</scope>
    <source>
        <tissue evidence="3">Skin</tissue>
    </source>
</reference>
<proteinExistence type="predicted"/>
<sequence length="64" mass="7370">KNHGSRSKDRFNSDARSRSEESDSPNCSEKDLDGSYLDREDNDLYSDKNRNCSIDDIDTSYCKN</sequence>
<feature type="region of interest" description="Disordered" evidence="1">
    <location>
        <begin position="1"/>
        <end position="50"/>
    </location>
</feature>
<protein>
    <submittedName>
        <fullName evidence="3">Uncharacterized protein</fullName>
    </submittedName>
</protein>
<evidence type="ECO:0000313" key="2">
    <source>
        <dbReference type="EMBL" id="CEK74515.1"/>
    </source>
</evidence>
<accession>A0A0B7A386</accession>
<dbReference type="EMBL" id="HACG01027651">
    <property type="protein sequence ID" value="CEK74516.1"/>
    <property type="molecule type" value="Transcribed_RNA"/>
</dbReference>
<dbReference type="AlphaFoldDB" id="A0A0B7A386"/>
<name>A0A0B7A386_9EUPU</name>
<gene>
    <name evidence="3" type="primary">ORF91402</name>
    <name evidence="2" type="synonym">ORF91401</name>
</gene>
<organism evidence="3">
    <name type="scientific">Arion vulgaris</name>
    <dbReference type="NCBI Taxonomy" id="1028688"/>
    <lineage>
        <taxon>Eukaryota</taxon>
        <taxon>Metazoa</taxon>
        <taxon>Spiralia</taxon>
        <taxon>Lophotrochozoa</taxon>
        <taxon>Mollusca</taxon>
        <taxon>Gastropoda</taxon>
        <taxon>Heterobranchia</taxon>
        <taxon>Euthyneura</taxon>
        <taxon>Panpulmonata</taxon>
        <taxon>Eupulmonata</taxon>
        <taxon>Stylommatophora</taxon>
        <taxon>Helicina</taxon>
        <taxon>Arionoidea</taxon>
        <taxon>Arionidae</taxon>
        <taxon>Arion</taxon>
    </lineage>
</organism>